<evidence type="ECO:0000256" key="5">
    <source>
        <dbReference type="SAM" id="MobiDB-lite"/>
    </source>
</evidence>
<evidence type="ECO:0000313" key="7">
    <source>
        <dbReference type="Proteomes" id="UP000831156"/>
    </source>
</evidence>
<dbReference type="SUPFAM" id="SSF53335">
    <property type="entry name" value="S-adenosyl-L-methionine-dependent methyltransferases"/>
    <property type="match status" value="1"/>
</dbReference>
<dbReference type="Proteomes" id="UP000831156">
    <property type="component" value="Chromosome 2"/>
</dbReference>
<dbReference type="NCBIfam" id="TIGR01934">
    <property type="entry name" value="MenG_MenH_UbiE"/>
    <property type="match status" value="1"/>
</dbReference>
<dbReference type="InterPro" id="IPR004033">
    <property type="entry name" value="UbiE/COQ5_MeTrFase"/>
</dbReference>
<keyword evidence="1 4" id="KW-0489">Methyltransferase</keyword>
<dbReference type="PROSITE" id="PS01184">
    <property type="entry name" value="UBIE_2"/>
    <property type="match status" value="1"/>
</dbReference>
<dbReference type="GO" id="GO:0032259">
    <property type="term" value="P:methylation"/>
    <property type="evidence" value="ECO:0007669"/>
    <property type="project" value="UniProtKB-KW"/>
</dbReference>
<comment type="similarity">
    <text evidence="4">Belongs to the class I-like SAM-binding methyltransferase superfamily. MenG/UbiE family.</text>
</comment>
<keyword evidence="3 4" id="KW-0949">S-adenosyl-L-methionine</keyword>
<dbReference type="InterPro" id="IPR029063">
    <property type="entry name" value="SAM-dependent_MTases_sf"/>
</dbReference>
<feature type="binding site" evidence="4">
    <location>
        <begin position="226"/>
        <end position="227"/>
    </location>
    <ligand>
        <name>S-adenosyl-L-methionine</name>
        <dbReference type="ChEBI" id="CHEBI:59789"/>
    </ligand>
</feature>
<dbReference type="EMBL" id="LT969425">
    <property type="protein sequence ID" value="SOV10327.1"/>
    <property type="molecule type" value="Genomic_DNA"/>
</dbReference>
<evidence type="ECO:0000313" key="6">
    <source>
        <dbReference type="EMBL" id="SOV10327.1"/>
    </source>
</evidence>
<evidence type="ECO:0000256" key="3">
    <source>
        <dbReference type="ARBA" id="ARBA00022691"/>
    </source>
</evidence>
<name>A0ABY1UGN7_9APIC</name>
<gene>
    <name evidence="6" type="ORF">PGABG01_0202600</name>
</gene>
<evidence type="ECO:0000256" key="1">
    <source>
        <dbReference type="ARBA" id="ARBA00022603"/>
    </source>
</evidence>
<comment type="subcellular location">
    <subcellularLocation>
        <location evidence="4">Mitochondrion inner membrane</location>
        <topology evidence="4">Peripheral membrane protein</topology>
        <orientation evidence="4">Matrix side</orientation>
    </subcellularLocation>
</comment>
<comment type="subunit">
    <text evidence="4">Component of a multi-subunit COQ enzyme complex.</text>
</comment>
<dbReference type="EC" id="2.1.1.201" evidence="4"/>
<feature type="binding site" evidence="4">
    <location>
        <position position="244"/>
    </location>
    <ligand>
        <name>S-adenosyl-L-methionine</name>
        <dbReference type="ChEBI" id="CHEBI:59789"/>
    </ligand>
</feature>
<organism evidence="6 7">
    <name type="scientific">Plasmodium gaboni</name>
    <dbReference type="NCBI Taxonomy" id="647221"/>
    <lineage>
        <taxon>Eukaryota</taxon>
        <taxon>Sar</taxon>
        <taxon>Alveolata</taxon>
        <taxon>Apicomplexa</taxon>
        <taxon>Aconoidasida</taxon>
        <taxon>Haemosporida</taxon>
        <taxon>Plasmodiidae</taxon>
        <taxon>Plasmodium</taxon>
        <taxon>Plasmodium (Laverania)</taxon>
    </lineage>
</organism>
<dbReference type="PROSITE" id="PS51608">
    <property type="entry name" value="SAM_MT_UBIE"/>
    <property type="match status" value="1"/>
</dbReference>
<keyword evidence="7" id="KW-1185">Reference proteome</keyword>
<evidence type="ECO:0000256" key="2">
    <source>
        <dbReference type="ARBA" id="ARBA00022679"/>
    </source>
</evidence>
<dbReference type="CDD" id="cd02440">
    <property type="entry name" value="AdoMet_MTases"/>
    <property type="match status" value="1"/>
</dbReference>
<keyword evidence="4" id="KW-0831">Ubiquinone biosynthesis</keyword>
<feature type="binding site" evidence="4">
    <location>
        <position position="198"/>
    </location>
    <ligand>
        <name>S-adenosyl-L-methionine</name>
        <dbReference type="ChEBI" id="CHEBI:59789"/>
    </ligand>
</feature>
<comment type="function">
    <text evidence="4">Methyltransferase required for the conversion of 2-polyprenyl-6-methoxy-1,4-benzoquinol (DDMQH2) to 2-polyprenyl-3-methyl-6-methoxy-1,4-benzoquinol (DMQH2).</text>
</comment>
<feature type="binding site" evidence="4">
    <location>
        <position position="158"/>
    </location>
    <ligand>
        <name>S-adenosyl-L-methionine</name>
        <dbReference type="ChEBI" id="CHEBI:59789"/>
    </ligand>
</feature>
<dbReference type="HAMAP" id="MF_01813">
    <property type="entry name" value="MenG_UbiE_methyltr"/>
    <property type="match status" value="1"/>
</dbReference>
<keyword evidence="4" id="KW-0496">Mitochondrion</keyword>
<dbReference type="GO" id="GO:0008168">
    <property type="term" value="F:methyltransferase activity"/>
    <property type="evidence" value="ECO:0007669"/>
    <property type="project" value="UniProtKB-KW"/>
</dbReference>
<sequence>MNIKKIINYNNFKRTNVWGSIISKGSHFSTQHGHYDKNERICNFGFEKVSEEIKSRLVHNLFSNVCNKYDIMNDMMSLLLHRIWKDQFVKELDILLKYHSYKIQDRVYQHYKDYSSKNENKSDMNSNNSSNNNNSNNNNYNIFSDIPNYNILDLAGGTGDIAFRILEKSKFFLKKNNQSIPFDNISYQQYLPNIIVCDVNNDMLNVGKKKATTLGYDKNLTWIVQNAENLESIESNSIDVITLSFGIRNFTNIPQALKEIHRVLKPGGRFLCLEFSKVQCHIFNIFYKFYLNNVIPIIGKVVANDMHAYKYLAESIQTFLTPHELAQLFHQANFKNITYTTMTIGIVAIHSAYKVL</sequence>
<reference evidence="6 7" key="1">
    <citation type="submission" date="2016-09" db="EMBL/GenBank/DDBJ databases">
        <authorList>
            <consortium name="Pathogen Informatics"/>
            <person name="Sun Q."/>
            <person name="Inoue M."/>
        </authorList>
    </citation>
    <scope>NUCLEOTIDE SEQUENCE [LARGE SCALE GENOMIC DNA]</scope>
</reference>
<dbReference type="Gene3D" id="3.40.50.150">
    <property type="entry name" value="Vaccinia Virus protein VP39"/>
    <property type="match status" value="1"/>
</dbReference>
<proteinExistence type="inferred from homology"/>
<comment type="catalytic activity">
    <reaction evidence="4">
        <text>a 2-methoxy-6-(all-trans-polyprenyl)benzene-1,4-diol + S-adenosyl-L-methionine = a 5-methoxy-2-methyl-3-(all-trans-polyprenyl)benzene-1,4-diol + S-adenosyl-L-homocysteine + H(+)</text>
        <dbReference type="Rhea" id="RHEA:28286"/>
        <dbReference type="Rhea" id="RHEA-COMP:10858"/>
        <dbReference type="Rhea" id="RHEA-COMP:10859"/>
        <dbReference type="ChEBI" id="CHEBI:15378"/>
        <dbReference type="ChEBI" id="CHEBI:57856"/>
        <dbReference type="ChEBI" id="CHEBI:59789"/>
        <dbReference type="ChEBI" id="CHEBI:84166"/>
        <dbReference type="ChEBI" id="CHEBI:84167"/>
        <dbReference type="EC" id="2.1.1.201"/>
    </reaction>
</comment>
<dbReference type="PANTHER" id="PTHR43591:SF24">
    <property type="entry name" value="2-METHOXY-6-POLYPRENYL-1,4-BENZOQUINOL METHYLASE, MITOCHONDRIAL"/>
    <property type="match status" value="1"/>
</dbReference>
<keyword evidence="4" id="KW-0999">Mitochondrion inner membrane</keyword>
<dbReference type="Pfam" id="PF01209">
    <property type="entry name" value="Ubie_methyltran"/>
    <property type="match status" value="2"/>
</dbReference>
<keyword evidence="2 4" id="KW-0808">Transferase</keyword>
<protein>
    <recommendedName>
        <fullName evidence="4">2-methoxy-6-polyprenyl-1,4-benzoquinol methylase, mitochondrial</fullName>
        <ecNumber evidence="4">2.1.1.201</ecNumber>
    </recommendedName>
    <alternativeName>
        <fullName evidence="4">Ubiquinone biosynthesis methyltransferase COQ5</fullName>
    </alternativeName>
</protein>
<dbReference type="PROSITE" id="PS01183">
    <property type="entry name" value="UBIE_1"/>
    <property type="match status" value="1"/>
</dbReference>
<accession>A0ABY1UGN7</accession>
<evidence type="ECO:0000256" key="4">
    <source>
        <dbReference type="HAMAP-Rule" id="MF_03191"/>
    </source>
</evidence>
<feature type="region of interest" description="Disordered" evidence="5">
    <location>
        <begin position="116"/>
        <end position="136"/>
    </location>
</feature>
<dbReference type="InterPro" id="IPR023576">
    <property type="entry name" value="UbiE/COQ5_MeTrFase_CS"/>
</dbReference>
<dbReference type="PANTHER" id="PTHR43591">
    <property type="entry name" value="METHYLTRANSFERASE"/>
    <property type="match status" value="1"/>
</dbReference>
<keyword evidence="4" id="KW-0472">Membrane</keyword>
<feature type="compositionally biased region" description="Low complexity" evidence="5">
    <location>
        <begin position="123"/>
        <end position="136"/>
    </location>
</feature>
<comment type="pathway">
    <text evidence="4">Cofactor biosynthesis; ubiquinone biosynthesis.</text>
</comment>